<feature type="signal peptide" evidence="2">
    <location>
        <begin position="1"/>
        <end position="28"/>
    </location>
</feature>
<gene>
    <name evidence="4" type="ORF">DEJ46_02860</name>
</gene>
<feature type="domain" description="Endonuclease/exonuclease/phosphatase" evidence="3">
    <location>
        <begin position="42"/>
        <end position="318"/>
    </location>
</feature>
<dbReference type="PANTHER" id="PTHR14859:SF15">
    <property type="entry name" value="ENDONUCLEASE_EXONUCLEASE_PHOSPHATASE DOMAIN-CONTAINING PROTEIN"/>
    <property type="match status" value="1"/>
</dbReference>
<dbReference type="GO" id="GO:0003824">
    <property type="term" value="F:catalytic activity"/>
    <property type="evidence" value="ECO:0007669"/>
    <property type="project" value="InterPro"/>
</dbReference>
<dbReference type="SUPFAM" id="SSF56219">
    <property type="entry name" value="DNase I-like"/>
    <property type="match status" value="1"/>
</dbReference>
<dbReference type="GO" id="GO:0016020">
    <property type="term" value="C:membrane"/>
    <property type="evidence" value="ECO:0007669"/>
    <property type="project" value="GOC"/>
</dbReference>
<dbReference type="PANTHER" id="PTHR14859">
    <property type="entry name" value="CALCOFLUOR WHITE HYPERSENSITIVE PROTEIN PRECURSOR"/>
    <property type="match status" value="1"/>
</dbReference>
<dbReference type="OrthoDB" id="3789924at2"/>
<dbReference type="Pfam" id="PF03372">
    <property type="entry name" value="Exo_endo_phos"/>
    <property type="match status" value="1"/>
</dbReference>
<protein>
    <recommendedName>
        <fullName evidence="3">Endonuclease/exonuclease/phosphatase domain-containing protein</fullName>
    </recommendedName>
</protein>
<dbReference type="InterPro" id="IPR051916">
    <property type="entry name" value="GPI-anchor_lipid_remodeler"/>
</dbReference>
<keyword evidence="2" id="KW-0732">Signal</keyword>
<dbReference type="AlphaFoldDB" id="A0A5P2AMT2"/>
<evidence type="ECO:0000313" key="5">
    <source>
        <dbReference type="Proteomes" id="UP000324106"/>
    </source>
</evidence>
<feature type="chain" id="PRO_5025057645" description="Endonuclease/exonuclease/phosphatase domain-containing protein" evidence="2">
    <location>
        <begin position="29"/>
        <end position="340"/>
    </location>
</feature>
<name>A0A5P2AMT2_STRVZ</name>
<dbReference type="GO" id="GO:0006506">
    <property type="term" value="P:GPI anchor biosynthetic process"/>
    <property type="evidence" value="ECO:0007669"/>
    <property type="project" value="TreeGrafter"/>
</dbReference>
<organism evidence="4 5">
    <name type="scientific">Streptomyces venezuelae</name>
    <dbReference type="NCBI Taxonomy" id="54571"/>
    <lineage>
        <taxon>Bacteria</taxon>
        <taxon>Bacillati</taxon>
        <taxon>Actinomycetota</taxon>
        <taxon>Actinomycetes</taxon>
        <taxon>Kitasatosporales</taxon>
        <taxon>Streptomycetaceae</taxon>
        <taxon>Streptomyces</taxon>
    </lineage>
</organism>
<dbReference type="InterPro" id="IPR005135">
    <property type="entry name" value="Endo/exonuclease/phosphatase"/>
</dbReference>
<dbReference type="RefSeq" id="WP_150263996.1">
    <property type="nucleotide sequence ID" value="NZ_CP029194.1"/>
</dbReference>
<dbReference type="Gene3D" id="3.60.10.10">
    <property type="entry name" value="Endonuclease/exonuclease/phosphatase"/>
    <property type="match status" value="1"/>
</dbReference>
<dbReference type="EMBL" id="CP029194">
    <property type="protein sequence ID" value="QES18171.1"/>
    <property type="molecule type" value="Genomic_DNA"/>
</dbReference>
<sequence>MRATLRALLAAVFSVGLVLAGATAPAQADIVDKDTAPGLRFISYNICGASSTCETRDTDAEKAEWRDAVVHAIDYWDTDLVMLQEVCYGQWLMLRDHLANRSGVTYDTTWGAALPSASGCKRWDPTPATDEPGELRFGLAVFAKGGPGTIDLSTRSVTFLPEPTKDLPTPKDTENRILLCAKATIDARAVRACNTHIDFNALNTTAQTAEVARITRDFANAGDPVVLAGDFNQLPKHPDMNPLYNHGKDDNGADATGVLQEVDENDKDRFTGTDCPQSGDRCRSGEPTASTVCSEHTKNTAKIDYVFLSYHWFTTVRGDAVACSGVADHHLLRGAAAWEN</sequence>
<dbReference type="InterPro" id="IPR036691">
    <property type="entry name" value="Endo/exonu/phosph_ase_sf"/>
</dbReference>
<dbReference type="Proteomes" id="UP000324106">
    <property type="component" value="Chromosome"/>
</dbReference>
<evidence type="ECO:0000313" key="4">
    <source>
        <dbReference type="EMBL" id="QES18171.1"/>
    </source>
</evidence>
<evidence type="ECO:0000259" key="3">
    <source>
        <dbReference type="Pfam" id="PF03372"/>
    </source>
</evidence>
<reference evidence="4 5" key="1">
    <citation type="submission" date="2018-05" db="EMBL/GenBank/DDBJ databases">
        <title>Streptomyces venezuelae.</title>
        <authorList>
            <person name="Kim W."/>
            <person name="Lee N."/>
            <person name="Cho B.-K."/>
        </authorList>
    </citation>
    <scope>NUCLEOTIDE SEQUENCE [LARGE SCALE GENOMIC DNA]</scope>
    <source>
        <strain evidence="4 5">ATCC 15068</strain>
    </source>
</reference>
<feature type="region of interest" description="Disordered" evidence="1">
    <location>
        <begin position="262"/>
        <end position="294"/>
    </location>
</feature>
<evidence type="ECO:0000256" key="2">
    <source>
        <dbReference type="SAM" id="SignalP"/>
    </source>
</evidence>
<evidence type="ECO:0000256" key="1">
    <source>
        <dbReference type="SAM" id="MobiDB-lite"/>
    </source>
</evidence>
<proteinExistence type="predicted"/>
<accession>A0A5P2AMT2</accession>